<accession>A0A2H1WC40</accession>
<organism evidence="1">
    <name type="scientific">Spodoptera frugiperda</name>
    <name type="common">Fall armyworm</name>
    <dbReference type="NCBI Taxonomy" id="7108"/>
    <lineage>
        <taxon>Eukaryota</taxon>
        <taxon>Metazoa</taxon>
        <taxon>Ecdysozoa</taxon>
        <taxon>Arthropoda</taxon>
        <taxon>Hexapoda</taxon>
        <taxon>Insecta</taxon>
        <taxon>Pterygota</taxon>
        <taxon>Neoptera</taxon>
        <taxon>Endopterygota</taxon>
        <taxon>Lepidoptera</taxon>
        <taxon>Glossata</taxon>
        <taxon>Ditrysia</taxon>
        <taxon>Noctuoidea</taxon>
        <taxon>Noctuidae</taxon>
        <taxon>Amphipyrinae</taxon>
        <taxon>Spodoptera</taxon>
    </lineage>
</organism>
<gene>
    <name evidence="1" type="ORF">SFRICE_020968</name>
</gene>
<sequence>MQFAWESERRGEASYMYLGTTKQSRSIKRTRCPLQVLRVATGVVLVRPEGEDVHIIKWILGTIEVMT</sequence>
<dbReference type="AlphaFoldDB" id="A0A2H1WC40"/>
<name>A0A2H1WC40_SPOFR</name>
<protein>
    <submittedName>
        <fullName evidence="1">SFRICE_020968</fullName>
    </submittedName>
</protein>
<proteinExistence type="predicted"/>
<evidence type="ECO:0000313" key="1">
    <source>
        <dbReference type="EMBL" id="SOQ50402.1"/>
    </source>
</evidence>
<dbReference type="EMBL" id="ODYU01007543">
    <property type="protein sequence ID" value="SOQ50402.1"/>
    <property type="molecule type" value="Genomic_DNA"/>
</dbReference>
<reference evidence="1" key="1">
    <citation type="submission" date="2016-07" db="EMBL/GenBank/DDBJ databases">
        <authorList>
            <person name="Bretaudeau A."/>
        </authorList>
    </citation>
    <scope>NUCLEOTIDE SEQUENCE</scope>
    <source>
        <strain evidence="1">Rice</strain>
        <tissue evidence="1">Whole body</tissue>
    </source>
</reference>